<dbReference type="SMART" id="SM00225">
    <property type="entry name" value="BTB"/>
    <property type="match status" value="1"/>
</dbReference>
<dbReference type="Gene3D" id="3.30.710.10">
    <property type="entry name" value="Potassium Channel Kv1.1, Chain A"/>
    <property type="match status" value="1"/>
</dbReference>
<dbReference type="PANTHER" id="PTHR24413">
    <property type="entry name" value="SPECKLE-TYPE POZ PROTEIN"/>
    <property type="match status" value="1"/>
</dbReference>
<dbReference type="OrthoDB" id="6359816at2759"/>
<dbReference type="Proteomes" id="UP000663852">
    <property type="component" value="Unassembled WGS sequence"/>
</dbReference>
<evidence type="ECO:0000313" key="5">
    <source>
        <dbReference type="Proteomes" id="UP000663828"/>
    </source>
</evidence>
<protein>
    <recommendedName>
        <fullName evidence="2">BTB domain-containing protein</fullName>
    </recommendedName>
</protein>
<evidence type="ECO:0000259" key="2">
    <source>
        <dbReference type="PROSITE" id="PS50097"/>
    </source>
</evidence>
<comment type="caution">
    <text evidence="3">The sequence shown here is derived from an EMBL/GenBank/DDBJ whole genome shotgun (WGS) entry which is preliminary data.</text>
</comment>
<feature type="domain" description="BTB" evidence="2">
    <location>
        <begin position="93"/>
        <end position="174"/>
    </location>
</feature>
<dbReference type="Pfam" id="PF00651">
    <property type="entry name" value="BTB"/>
    <property type="match status" value="1"/>
</dbReference>
<organism evidence="3 6">
    <name type="scientific">Adineta ricciae</name>
    <name type="common">Rotifer</name>
    <dbReference type="NCBI Taxonomy" id="249248"/>
    <lineage>
        <taxon>Eukaryota</taxon>
        <taxon>Metazoa</taxon>
        <taxon>Spiralia</taxon>
        <taxon>Gnathifera</taxon>
        <taxon>Rotifera</taxon>
        <taxon>Eurotatoria</taxon>
        <taxon>Bdelloidea</taxon>
        <taxon>Adinetida</taxon>
        <taxon>Adinetidae</taxon>
        <taxon>Adineta</taxon>
    </lineage>
</organism>
<dbReference type="EMBL" id="CAJNOJ010000059">
    <property type="protein sequence ID" value="CAF0993109.1"/>
    <property type="molecule type" value="Genomic_DNA"/>
</dbReference>
<gene>
    <name evidence="3" type="ORF">EDS130_LOCUS14495</name>
    <name evidence="4" type="ORF">XAT740_LOCUS57043</name>
</gene>
<dbReference type="CDD" id="cd14733">
    <property type="entry name" value="BACK"/>
    <property type="match status" value="1"/>
</dbReference>
<dbReference type="CDD" id="cd18186">
    <property type="entry name" value="BTB_POZ_ZBTB_KLHL-like"/>
    <property type="match status" value="1"/>
</dbReference>
<accession>A0A814GBW7</accession>
<name>A0A814GBW7_ADIRI</name>
<evidence type="ECO:0000313" key="6">
    <source>
        <dbReference type="Proteomes" id="UP000663852"/>
    </source>
</evidence>
<evidence type="ECO:0000313" key="4">
    <source>
        <dbReference type="EMBL" id="CAF1661923.1"/>
    </source>
</evidence>
<dbReference type="Gene3D" id="1.25.40.420">
    <property type="match status" value="1"/>
</dbReference>
<proteinExistence type="predicted"/>
<feature type="compositionally biased region" description="Polar residues" evidence="1">
    <location>
        <begin position="1"/>
        <end position="38"/>
    </location>
</feature>
<dbReference type="InterPro" id="IPR011333">
    <property type="entry name" value="SKP1/BTB/POZ_sf"/>
</dbReference>
<feature type="compositionally biased region" description="Polar residues" evidence="1">
    <location>
        <begin position="59"/>
        <end position="69"/>
    </location>
</feature>
<dbReference type="InterPro" id="IPR000210">
    <property type="entry name" value="BTB/POZ_dom"/>
</dbReference>
<dbReference type="Proteomes" id="UP000663828">
    <property type="component" value="Unassembled WGS sequence"/>
</dbReference>
<feature type="region of interest" description="Disordered" evidence="1">
    <location>
        <begin position="1"/>
        <end position="69"/>
    </location>
</feature>
<dbReference type="EMBL" id="CAJNOR010011519">
    <property type="protein sequence ID" value="CAF1661923.1"/>
    <property type="molecule type" value="Genomic_DNA"/>
</dbReference>
<dbReference type="AlphaFoldDB" id="A0A814GBW7"/>
<reference evidence="3" key="1">
    <citation type="submission" date="2021-02" db="EMBL/GenBank/DDBJ databases">
        <authorList>
            <person name="Nowell W R."/>
        </authorList>
    </citation>
    <scope>NUCLEOTIDE SEQUENCE</scope>
</reference>
<keyword evidence="5" id="KW-1185">Reference proteome</keyword>
<dbReference type="SUPFAM" id="SSF54695">
    <property type="entry name" value="POZ domain"/>
    <property type="match status" value="1"/>
</dbReference>
<evidence type="ECO:0000256" key="1">
    <source>
        <dbReference type="SAM" id="MobiDB-lite"/>
    </source>
</evidence>
<sequence>MLSTTNDNESSTSQLPPLRSQTYSPAQQQQQHTTSKPSDTFVLGNRFGQSNRNDEQRYSNDYNQRSNATNNDAQLLRHLSDDFAQLLNRTDISDCLLNVRGTYMAVHRCVLAARSNTFAAVITGNLNRLDTKTRDQLQTVTENNKLVITIEKTDPDIMKQVIIFLYTAKCELNERNAYGLLDAAGRYDIKSLKVYTGQFVSSLVNTNNVLALLEGAYRYKNKHVRQKCIEYFLDHAKEIMARDSVWSDFAEKNEAIVAELLYWIVNKTEFQNMSQSDVYSQW</sequence>
<dbReference type="PROSITE" id="PS50097">
    <property type="entry name" value="BTB"/>
    <property type="match status" value="1"/>
</dbReference>
<evidence type="ECO:0000313" key="3">
    <source>
        <dbReference type="EMBL" id="CAF0993109.1"/>
    </source>
</evidence>